<feature type="compositionally biased region" description="Basic residues" evidence="8">
    <location>
        <begin position="301"/>
        <end position="310"/>
    </location>
</feature>
<proteinExistence type="predicted"/>
<evidence type="ECO:0000256" key="2">
    <source>
        <dbReference type="ARBA" id="ARBA00022723"/>
    </source>
</evidence>
<dbReference type="PROSITE" id="PS00028">
    <property type="entry name" value="ZINC_FINGER_C2H2_1"/>
    <property type="match status" value="1"/>
</dbReference>
<dbReference type="PROSITE" id="PS50157">
    <property type="entry name" value="ZINC_FINGER_C2H2_2"/>
    <property type="match status" value="2"/>
</dbReference>
<comment type="caution">
    <text evidence="10">The sequence shown here is derived from an EMBL/GenBank/DDBJ whole genome shotgun (WGS) entry which is preliminary data.</text>
</comment>
<dbReference type="GO" id="GO:0000981">
    <property type="term" value="F:DNA-binding transcription factor activity, RNA polymerase II-specific"/>
    <property type="evidence" value="ECO:0007669"/>
    <property type="project" value="InterPro"/>
</dbReference>
<keyword evidence="3" id="KW-0677">Repeat</keyword>
<evidence type="ECO:0000313" key="10">
    <source>
        <dbReference type="EMBL" id="KAF2874160.1"/>
    </source>
</evidence>
<feature type="region of interest" description="Disordered" evidence="8">
    <location>
        <begin position="288"/>
        <end position="315"/>
    </location>
</feature>
<accession>A0A7C8M924</accession>
<dbReference type="PANTHER" id="PTHR40626">
    <property type="entry name" value="MIP31509P"/>
    <property type="match status" value="1"/>
</dbReference>
<dbReference type="GO" id="GO:0005634">
    <property type="term" value="C:nucleus"/>
    <property type="evidence" value="ECO:0007669"/>
    <property type="project" value="UniProtKB-SubCell"/>
</dbReference>
<evidence type="ECO:0000313" key="11">
    <source>
        <dbReference type="Proteomes" id="UP000481861"/>
    </source>
</evidence>
<dbReference type="AlphaFoldDB" id="A0A7C8M924"/>
<dbReference type="InterPro" id="IPR051059">
    <property type="entry name" value="VerF-like"/>
</dbReference>
<dbReference type="GO" id="GO:0008270">
    <property type="term" value="F:zinc ion binding"/>
    <property type="evidence" value="ECO:0007669"/>
    <property type="project" value="UniProtKB-KW"/>
</dbReference>
<dbReference type="InterPro" id="IPR036236">
    <property type="entry name" value="Znf_C2H2_sf"/>
</dbReference>
<dbReference type="Gene3D" id="3.30.160.60">
    <property type="entry name" value="Classic Zinc Finger"/>
    <property type="match status" value="1"/>
</dbReference>
<keyword evidence="6" id="KW-0539">Nucleus</keyword>
<evidence type="ECO:0000256" key="6">
    <source>
        <dbReference type="ARBA" id="ARBA00023242"/>
    </source>
</evidence>
<keyword evidence="4 7" id="KW-0863">Zinc-finger</keyword>
<evidence type="ECO:0000259" key="9">
    <source>
        <dbReference type="PROSITE" id="PS50157"/>
    </source>
</evidence>
<dbReference type="GO" id="GO:0000978">
    <property type="term" value="F:RNA polymerase II cis-regulatory region sequence-specific DNA binding"/>
    <property type="evidence" value="ECO:0007669"/>
    <property type="project" value="InterPro"/>
</dbReference>
<evidence type="ECO:0000256" key="5">
    <source>
        <dbReference type="ARBA" id="ARBA00022833"/>
    </source>
</evidence>
<dbReference type="EMBL" id="JAADJZ010000006">
    <property type="protein sequence ID" value="KAF2874160.1"/>
    <property type="molecule type" value="Genomic_DNA"/>
</dbReference>
<comment type="subcellular location">
    <subcellularLocation>
        <location evidence="1">Nucleus</location>
    </subcellularLocation>
</comment>
<dbReference type="InterPro" id="IPR013087">
    <property type="entry name" value="Znf_C2H2_type"/>
</dbReference>
<organism evidence="10 11">
    <name type="scientific">Massariosphaeria phaeospora</name>
    <dbReference type="NCBI Taxonomy" id="100035"/>
    <lineage>
        <taxon>Eukaryota</taxon>
        <taxon>Fungi</taxon>
        <taxon>Dikarya</taxon>
        <taxon>Ascomycota</taxon>
        <taxon>Pezizomycotina</taxon>
        <taxon>Dothideomycetes</taxon>
        <taxon>Pleosporomycetidae</taxon>
        <taxon>Pleosporales</taxon>
        <taxon>Pleosporales incertae sedis</taxon>
        <taxon>Massariosphaeria</taxon>
    </lineage>
</organism>
<dbReference type="GO" id="GO:0000785">
    <property type="term" value="C:chromatin"/>
    <property type="evidence" value="ECO:0007669"/>
    <property type="project" value="TreeGrafter"/>
</dbReference>
<feature type="domain" description="C2H2-type" evidence="9">
    <location>
        <begin position="388"/>
        <end position="415"/>
    </location>
</feature>
<dbReference type="OrthoDB" id="10018191at2759"/>
<name>A0A7C8M924_9PLEO</name>
<feature type="region of interest" description="Disordered" evidence="8">
    <location>
        <begin position="1"/>
        <end position="36"/>
    </location>
</feature>
<sequence>MLMLESNEYPQGNSKDLYQASPALGPSPGFLTPATPYEFDGRRDSIVSAQSSMSMGSFSSYASDGSIPVTPTGVRSPLANNGFSDSVHYDMNFHVHGHGLPLDTHAKEPSTADSIYGGWTMISEPNPAEAQPIPFRLQDGFSATGPFTSNFQPQIVQTDFDGSIAGAESLWSTHASFGDGSRHLVNPFIERTSMSEDMRTFWANDIQSSEQAPAQTMTPSDVMLGVHDDYAAMQPDAFESAHAFDVVTPSFPQSPVGISLSRKACVSVKRKHNSDDCDGRLKRLIYESPTGGKSVKQERRPGKKSNRKKKGETPEPADVVLLNGCVVELKYTDCERDELTGKVMSTTPRPQPHLCEVRLPGGRKCGRAFKRPEHKKRHEITHLGITPFSCEICLRPFGRNDNCQEHYWTHVQKPGSKAGRNEKYSLAEVEERIMHRVKGPKLIEKLRFKWSKL</sequence>
<evidence type="ECO:0000256" key="4">
    <source>
        <dbReference type="ARBA" id="ARBA00022771"/>
    </source>
</evidence>
<evidence type="ECO:0000256" key="7">
    <source>
        <dbReference type="PROSITE-ProRule" id="PRU00042"/>
    </source>
</evidence>
<evidence type="ECO:0000256" key="3">
    <source>
        <dbReference type="ARBA" id="ARBA00022737"/>
    </source>
</evidence>
<evidence type="ECO:0000256" key="8">
    <source>
        <dbReference type="SAM" id="MobiDB-lite"/>
    </source>
</evidence>
<reference evidence="10 11" key="1">
    <citation type="submission" date="2020-01" db="EMBL/GenBank/DDBJ databases">
        <authorList>
            <consortium name="DOE Joint Genome Institute"/>
            <person name="Haridas S."/>
            <person name="Albert R."/>
            <person name="Binder M."/>
            <person name="Bloem J."/>
            <person name="Labutti K."/>
            <person name="Salamov A."/>
            <person name="Andreopoulos B."/>
            <person name="Baker S.E."/>
            <person name="Barry K."/>
            <person name="Bills G."/>
            <person name="Bluhm B.H."/>
            <person name="Cannon C."/>
            <person name="Castanera R."/>
            <person name="Culley D.E."/>
            <person name="Daum C."/>
            <person name="Ezra D."/>
            <person name="Gonzalez J.B."/>
            <person name="Henrissat B."/>
            <person name="Kuo A."/>
            <person name="Liang C."/>
            <person name="Lipzen A."/>
            <person name="Lutzoni F."/>
            <person name="Magnuson J."/>
            <person name="Mondo S."/>
            <person name="Nolan M."/>
            <person name="Ohm R."/>
            <person name="Pangilinan J."/>
            <person name="Park H.-J.H."/>
            <person name="Ramirez L."/>
            <person name="Alfaro M."/>
            <person name="Sun H."/>
            <person name="Tritt A."/>
            <person name="Yoshinaga Y."/>
            <person name="Zwiers L.-H.L."/>
            <person name="Turgeon B.G."/>
            <person name="Goodwin S.B."/>
            <person name="Spatafora J.W."/>
            <person name="Crous P.W."/>
            <person name="Grigoriev I.V."/>
        </authorList>
    </citation>
    <scope>NUCLEOTIDE SEQUENCE [LARGE SCALE GENOMIC DNA]</scope>
    <source>
        <strain evidence="10 11">CBS 611.86</strain>
    </source>
</reference>
<keyword evidence="2" id="KW-0479">Metal-binding</keyword>
<gene>
    <name evidence="10" type="ORF">BDV95DRAFT_604359</name>
</gene>
<evidence type="ECO:0000256" key="1">
    <source>
        <dbReference type="ARBA" id="ARBA00004123"/>
    </source>
</evidence>
<dbReference type="Proteomes" id="UP000481861">
    <property type="component" value="Unassembled WGS sequence"/>
</dbReference>
<protein>
    <recommendedName>
        <fullName evidence="9">C2H2-type domain-containing protein</fullName>
    </recommendedName>
</protein>
<keyword evidence="5" id="KW-0862">Zinc</keyword>
<dbReference type="PANTHER" id="PTHR40626:SF13">
    <property type="entry name" value="RESPIRATION FACTOR 2-RELATED"/>
    <property type="match status" value="1"/>
</dbReference>
<dbReference type="SUPFAM" id="SSF57667">
    <property type="entry name" value="beta-beta-alpha zinc fingers"/>
    <property type="match status" value="1"/>
</dbReference>
<keyword evidence="11" id="KW-1185">Reference proteome</keyword>
<feature type="domain" description="C2H2-type" evidence="9">
    <location>
        <begin position="353"/>
        <end position="387"/>
    </location>
</feature>